<proteinExistence type="predicted"/>
<dbReference type="STRING" id="218821.SAMN05421837_106192"/>
<dbReference type="EMBL" id="FNUJ01000006">
    <property type="protein sequence ID" value="SEF32361.1"/>
    <property type="molecule type" value="Genomic_DNA"/>
</dbReference>
<accession>A0A1H5R471</accession>
<protein>
    <recommendedName>
        <fullName evidence="3">Excreted virulence factor EspC, type VII ESX diderm</fullName>
    </recommendedName>
</protein>
<organism evidence="1 2">
    <name type="scientific">Amycolatopsis pretoriensis</name>
    <dbReference type="NCBI Taxonomy" id="218821"/>
    <lineage>
        <taxon>Bacteria</taxon>
        <taxon>Bacillati</taxon>
        <taxon>Actinomycetota</taxon>
        <taxon>Actinomycetes</taxon>
        <taxon>Pseudonocardiales</taxon>
        <taxon>Pseudonocardiaceae</taxon>
        <taxon>Amycolatopsis</taxon>
    </lineage>
</organism>
<dbReference type="RefSeq" id="WP_086682477.1">
    <property type="nucleotide sequence ID" value="NZ_FNUJ01000006.1"/>
</dbReference>
<keyword evidence="2" id="KW-1185">Reference proteome</keyword>
<evidence type="ECO:0000313" key="1">
    <source>
        <dbReference type="EMBL" id="SEF32361.1"/>
    </source>
</evidence>
<name>A0A1H5R471_9PSEU</name>
<reference evidence="2" key="1">
    <citation type="submission" date="2016-10" db="EMBL/GenBank/DDBJ databases">
        <authorList>
            <person name="Varghese N."/>
            <person name="Submissions S."/>
        </authorList>
    </citation>
    <scope>NUCLEOTIDE SEQUENCE [LARGE SCALE GENOMIC DNA]</scope>
    <source>
        <strain evidence="2">DSM 44654</strain>
    </source>
</reference>
<evidence type="ECO:0008006" key="3">
    <source>
        <dbReference type="Google" id="ProtNLM"/>
    </source>
</evidence>
<dbReference type="OrthoDB" id="3630748at2"/>
<dbReference type="AlphaFoldDB" id="A0A1H5R471"/>
<dbReference type="Proteomes" id="UP000198878">
    <property type="component" value="Unassembled WGS sequence"/>
</dbReference>
<evidence type="ECO:0000313" key="2">
    <source>
        <dbReference type="Proteomes" id="UP000198878"/>
    </source>
</evidence>
<gene>
    <name evidence="1" type="ORF">SAMN05421837_106192</name>
</gene>
<sequence>MTFDPSDITGKGYRVYPESLRKAADDITDAAGLVAHFAQHDLAGTLLGATDLGLPGTATVLMPGVIGTGTVQQYNQAVDTIRAISAKNADTLQKLAQALQTAASYYEQQEAAEYERLKKLEGGTR</sequence>